<dbReference type="STRING" id="1925591.BI308_23085"/>
<dbReference type="InterPro" id="IPR009057">
    <property type="entry name" value="Homeodomain-like_sf"/>
</dbReference>
<dbReference type="EMBL" id="MLAW01000061">
    <property type="protein sequence ID" value="OJJ16904.1"/>
    <property type="molecule type" value="Genomic_DNA"/>
</dbReference>
<name>A0A1L9QKJ4_9CYAN</name>
<accession>A0A1L9QKJ4</accession>
<gene>
    <name evidence="1" type="ORF">BI308_23085</name>
</gene>
<proteinExistence type="predicted"/>
<dbReference type="InterPro" id="IPR036388">
    <property type="entry name" value="WH-like_DNA-bd_sf"/>
</dbReference>
<keyword evidence="2" id="KW-1185">Reference proteome</keyword>
<dbReference type="Proteomes" id="UP000183940">
    <property type="component" value="Unassembled WGS sequence"/>
</dbReference>
<dbReference type="AlphaFoldDB" id="A0A1L9QKJ4"/>
<evidence type="ECO:0000313" key="2">
    <source>
        <dbReference type="Proteomes" id="UP000183940"/>
    </source>
</evidence>
<organism evidence="1 2">
    <name type="scientific">Roseofilum reptotaenium AO1-A</name>
    <dbReference type="NCBI Taxonomy" id="1925591"/>
    <lineage>
        <taxon>Bacteria</taxon>
        <taxon>Bacillati</taxon>
        <taxon>Cyanobacteriota</taxon>
        <taxon>Cyanophyceae</taxon>
        <taxon>Desertifilales</taxon>
        <taxon>Desertifilaceae</taxon>
        <taxon>Roseofilum</taxon>
    </lineage>
</organism>
<sequence length="114" mass="13052">MTKYIANQTPTPIEKYQQLAREYKQHLAQMCRPGANFSSIQIAEFIRIADNSLASAIRYKQSLVRIRHQRNLTSRTKQAILSLHNQGVKPNRIAKCLGVSTSFVNQTIRNHDNT</sequence>
<comment type="caution">
    <text evidence="1">The sequence shown here is derived from an EMBL/GenBank/DDBJ whole genome shotgun (WGS) entry which is preliminary data.</text>
</comment>
<dbReference type="Gene3D" id="1.10.10.10">
    <property type="entry name" value="Winged helix-like DNA-binding domain superfamily/Winged helix DNA-binding domain"/>
    <property type="match status" value="1"/>
</dbReference>
<dbReference type="SUPFAM" id="SSF46689">
    <property type="entry name" value="Homeodomain-like"/>
    <property type="match status" value="1"/>
</dbReference>
<protein>
    <submittedName>
        <fullName evidence="1">Uncharacterized protein</fullName>
    </submittedName>
</protein>
<reference evidence="1" key="1">
    <citation type="submission" date="2016-10" db="EMBL/GenBank/DDBJ databases">
        <title>CRISPR-Cas defence system in Roseofilum reptotaenium: evidence of a bacteriophage-cyanobacterium arms race in the coral black band disease.</title>
        <authorList>
            <person name="Buerger P."/>
            <person name="Wood-Charlson E.M."/>
            <person name="Weynberg K.D."/>
            <person name="Willis B."/>
            <person name="Van Oppen M.J."/>
        </authorList>
    </citation>
    <scope>NUCLEOTIDE SEQUENCE [LARGE SCALE GENOMIC DNA]</scope>
    <source>
        <strain evidence="1">AO1-A</strain>
    </source>
</reference>
<evidence type="ECO:0000313" key="1">
    <source>
        <dbReference type="EMBL" id="OJJ16904.1"/>
    </source>
</evidence>